<keyword evidence="7" id="KW-0520">NAD</keyword>
<evidence type="ECO:0000256" key="5">
    <source>
        <dbReference type="ARBA" id="ARBA00013189"/>
    </source>
</evidence>
<evidence type="ECO:0000256" key="1">
    <source>
        <dbReference type="ARBA" id="ARBA00000083"/>
    </source>
</evidence>
<dbReference type="KEGG" id="paun:MJA45_25410"/>
<keyword evidence="9" id="KW-0413">Isomerase</keyword>
<dbReference type="Gene3D" id="3.40.50.720">
    <property type="entry name" value="NAD(P)-binding Rossmann-like Domain"/>
    <property type="match status" value="1"/>
</dbReference>
<evidence type="ECO:0000256" key="11">
    <source>
        <dbReference type="ARBA" id="ARBA00033067"/>
    </source>
</evidence>
<evidence type="ECO:0000256" key="8">
    <source>
        <dbReference type="ARBA" id="ARBA00023144"/>
    </source>
</evidence>
<dbReference type="PANTHER" id="PTHR43725:SF47">
    <property type="entry name" value="UDP-GLUCOSE 4-EPIMERASE"/>
    <property type="match status" value="1"/>
</dbReference>
<organism evidence="13 14">
    <name type="scientific">Paenibacillus aurantius</name>
    <dbReference type="NCBI Taxonomy" id="2918900"/>
    <lineage>
        <taxon>Bacteria</taxon>
        <taxon>Bacillati</taxon>
        <taxon>Bacillota</taxon>
        <taxon>Bacilli</taxon>
        <taxon>Bacillales</taxon>
        <taxon>Paenibacillaceae</taxon>
        <taxon>Paenibacillus</taxon>
    </lineage>
</organism>
<keyword evidence="8" id="KW-0299">Galactose metabolism</keyword>
<comment type="similarity">
    <text evidence="4">Belongs to the NAD(P)-dependent epimerase/dehydratase family.</text>
</comment>
<dbReference type="GO" id="GO:0006012">
    <property type="term" value="P:galactose metabolic process"/>
    <property type="evidence" value="ECO:0007669"/>
    <property type="project" value="UniProtKB-KW"/>
</dbReference>
<keyword evidence="8" id="KW-0119">Carbohydrate metabolism</keyword>
<reference evidence="13 14" key="1">
    <citation type="submission" date="2022-02" db="EMBL/GenBank/DDBJ databases">
        <title>Paenibacillus sp. MBLB1776 Whole Genome Shotgun Sequencing.</title>
        <authorList>
            <person name="Hwang C.Y."/>
            <person name="Cho E.-S."/>
            <person name="Seo M.-J."/>
        </authorList>
    </citation>
    <scope>NUCLEOTIDE SEQUENCE [LARGE SCALE GENOMIC DNA]</scope>
    <source>
        <strain evidence="13 14">MBLB1776</strain>
    </source>
</reference>
<comment type="cofactor">
    <cofactor evidence="2">
        <name>NAD(+)</name>
        <dbReference type="ChEBI" id="CHEBI:57540"/>
    </cofactor>
</comment>
<proteinExistence type="inferred from homology"/>
<dbReference type="SUPFAM" id="SSF51735">
    <property type="entry name" value="NAD(P)-binding Rossmann-fold domains"/>
    <property type="match status" value="1"/>
</dbReference>
<feature type="domain" description="NAD-dependent epimerase/dehydratase" evidence="12">
    <location>
        <begin position="6"/>
        <end position="189"/>
    </location>
</feature>
<evidence type="ECO:0000256" key="2">
    <source>
        <dbReference type="ARBA" id="ARBA00001911"/>
    </source>
</evidence>
<comment type="pathway">
    <text evidence="3">Carbohydrate metabolism; galactose metabolism.</text>
</comment>
<dbReference type="RefSeq" id="WP_315604690.1">
    <property type="nucleotide sequence ID" value="NZ_CP130318.1"/>
</dbReference>
<dbReference type="Pfam" id="PF01370">
    <property type="entry name" value="Epimerase"/>
    <property type="match status" value="1"/>
</dbReference>
<dbReference type="PANTHER" id="PTHR43725">
    <property type="entry name" value="UDP-GLUCOSE 4-EPIMERASE"/>
    <property type="match status" value="1"/>
</dbReference>
<evidence type="ECO:0000313" key="13">
    <source>
        <dbReference type="EMBL" id="WNQ10914.1"/>
    </source>
</evidence>
<dbReference type="Proteomes" id="UP001305702">
    <property type="component" value="Chromosome"/>
</dbReference>
<dbReference type="EC" id="5.1.3.2" evidence="5"/>
<evidence type="ECO:0000313" key="14">
    <source>
        <dbReference type="Proteomes" id="UP001305702"/>
    </source>
</evidence>
<dbReference type="AlphaFoldDB" id="A0AA96LBK7"/>
<evidence type="ECO:0000256" key="10">
    <source>
        <dbReference type="ARBA" id="ARBA00031367"/>
    </source>
</evidence>
<dbReference type="GO" id="GO:0005829">
    <property type="term" value="C:cytosol"/>
    <property type="evidence" value="ECO:0007669"/>
    <property type="project" value="TreeGrafter"/>
</dbReference>
<sequence>MGRMNVLVLGGTKFFGKRLVNKLAARGHEVTVATRGRSLAEGLDHRVRRVTVDRTDGEAMMNAFGDRSYDVVYDQIGFTPQDARTAVETFGSRIGRYVFTSSMAVYDDTNEVIREEAFDPHRYPVDLDRGSYDYQEGKRQAEAYLYQNAPFPVTAVRVSLVISGEDDYTGRFAYHVDKVRQGKPIGILQPFSFSYIAADELAGFLYFLGIEAEYAGPVNANNTGWLSMEEFVEELEKGTGGTSGLCLAGEGEEKSPYSMGATYKLSNERAAALGFSFRPVRAAIAEEVKRYLGVPVE</sequence>
<evidence type="ECO:0000256" key="6">
    <source>
        <dbReference type="ARBA" id="ARBA00018569"/>
    </source>
</evidence>
<evidence type="ECO:0000256" key="9">
    <source>
        <dbReference type="ARBA" id="ARBA00023235"/>
    </source>
</evidence>
<name>A0AA96LBK7_9BACL</name>
<comment type="catalytic activity">
    <reaction evidence="1">
        <text>UDP-alpha-D-glucose = UDP-alpha-D-galactose</text>
        <dbReference type="Rhea" id="RHEA:22168"/>
        <dbReference type="ChEBI" id="CHEBI:58885"/>
        <dbReference type="ChEBI" id="CHEBI:66914"/>
        <dbReference type="EC" id="5.1.3.2"/>
    </reaction>
</comment>
<accession>A0AA96LBK7</accession>
<dbReference type="EMBL" id="CP130318">
    <property type="protein sequence ID" value="WNQ10914.1"/>
    <property type="molecule type" value="Genomic_DNA"/>
</dbReference>
<evidence type="ECO:0000256" key="3">
    <source>
        <dbReference type="ARBA" id="ARBA00004947"/>
    </source>
</evidence>
<evidence type="ECO:0000259" key="12">
    <source>
        <dbReference type="Pfam" id="PF01370"/>
    </source>
</evidence>
<dbReference type="InterPro" id="IPR036291">
    <property type="entry name" value="NAD(P)-bd_dom_sf"/>
</dbReference>
<evidence type="ECO:0000256" key="7">
    <source>
        <dbReference type="ARBA" id="ARBA00023027"/>
    </source>
</evidence>
<evidence type="ECO:0000256" key="4">
    <source>
        <dbReference type="ARBA" id="ARBA00007637"/>
    </source>
</evidence>
<keyword evidence="14" id="KW-1185">Reference proteome</keyword>
<gene>
    <name evidence="13" type="ORF">MJA45_25410</name>
</gene>
<protein>
    <recommendedName>
        <fullName evidence="6">UDP-glucose 4-epimerase</fullName>
        <ecNumber evidence="5">5.1.3.2</ecNumber>
    </recommendedName>
    <alternativeName>
        <fullName evidence="11">Galactowaldenase</fullName>
    </alternativeName>
    <alternativeName>
        <fullName evidence="10">UDP-galactose 4-epimerase</fullName>
    </alternativeName>
</protein>
<dbReference type="InterPro" id="IPR001509">
    <property type="entry name" value="Epimerase_deHydtase"/>
</dbReference>
<dbReference type="GO" id="GO:0003978">
    <property type="term" value="F:UDP-glucose 4-epimerase activity"/>
    <property type="evidence" value="ECO:0007669"/>
    <property type="project" value="UniProtKB-EC"/>
</dbReference>